<dbReference type="InterPro" id="IPR035895">
    <property type="entry name" value="HPr-like_sf"/>
</dbReference>
<dbReference type="EMBL" id="JAUJWV010000004">
    <property type="protein sequence ID" value="MDN7243511.1"/>
    <property type="molecule type" value="Genomic_DNA"/>
</dbReference>
<dbReference type="CDD" id="cd00367">
    <property type="entry name" value="PTS-HPr_like"/>
    <property type="match status" value="1"/>
</dbReference>
<dbReference type="PRINTS" id="PR00107">
    <property type="entry name" value="PHOSPHOCPHPR"/>
</dbReference>
<feature type="domain" description="HPr" evidence="1">
    <location>
        <begin position="1"/>
        <end position="85"/>
    </location>
</feature>
<dbReference type="InterPro" id="IPR050399">
    <property type="entry name" value="HPr"/>
</dbReference>
<dbReference type="Proteomes" id="UP001172055">
    <property type="component" value="Unassembled WGS sequence"/>
</dbReference>
<dbReference type="NCBIfam" id="NF010354">
    <property type="entry name" value="PRK13782.1"/>
    <property type="match status" value="1"/>
</dbReference>
<proteinExistence type="predicted"/>
<dbReference type="Pfam" id="PF00381">
    <property type="entry name" value="PTS-HPr"/>
    <property type="match status" value="1"/>
</dbReference>
<accession>A0ABT8N6J2</accession>
<organism evidence="2 3">
    <name type="scientific">Planococcus shixiaomingii</name>
    <dbReference type="NCBI Taxonomy" id="3058393"/>
    <lineage>
        <taxon>Bacteria</taxon>
        <taxon>Bacillati</taxon>
        <taxon>Bacillota</taxon>
        <taxon>Bacilli</taxon>
        <taxon>Bacillales</taxon>
        <taxon>Caryophanaceae</taxon>
        <taxon>Planococcus</taxon>
    </lineage>
</organism>
<sequence length="85" mass="9210">MIEKEVKVLLNTGLQARQAALFVQEANRFNADVYLEKENKKVNAKSIMGIMSLAISKGTSIKISADGSDEENAVNALTALVEKQA</sequence>
<dbReference type="SUPFAM" id="SSF55594">
    <property type="entry name" value="HPr-like"/>
    <property type="match status" value="1"/>
</dbReference>
<dbReference type="InterPro" id="IPR000032">
    <property type="entry name" value="HPr-like"/>
</dbReference>
<dbReference type="PANTHER" id="PTHR33705:SF5">
    <property type="entry name" value="HPR-LIKE PROTEIN CRH"/>
    <property type="match status" value="1"/>
</dbReference>
<protein>
    <submittedName>
        <fullName evidence="2">HPr family phosphocarrier protein</fullName>
    </submittedName>
</protein>
<reference evidence="2 3" key="1">
    <citation type="submission" date="2023-06" db="EMBL/GenBank/DDBJ databases">
        <title>Novel species in genus Planococcus.</title>
        <authorList>
            <person name="Ning S."/>
        </authorList>
    </citation>
    <scope>NUCLEOTIDE SEQUENCE [LARGE SCALE GENOMIC DNA]</scope>
    <source>
        <strain evidence="2 3">N028</strain>
    </source>
</reference>
<comment type="caution">
    <text evidence="2">The sequence shown here is derived from an EMBL/GenBank/DDBJ whole genome shotgun (WGS) entry which is preliminary data.</text>
</comment>
<gene>
    <name evidence="2" type="ORF">QWY14_17100</name>
</gene>
<dbReference type="RefSeq" id="WP_301724930.1">
    <property type="nucleotide sequence ID" value="NZ_JAUJWV010000004.1"/>
</dbReference>
<dbReference type="PROSITE" id="PS51350">
    <property type="entry name" value="PTS_HPR_DOM"/>
    <property type="match status" value="1"/>
</dbReference>
<evidence type="ECO:0000259" key="1">
    <source>
        <dbReference type="PROSITE" id="PS51350"/>
    </source>
</evidence>
<evidence type="ECO:0000313" key="2">
    <source>
        <dbReference type="EMBL" id="MDN7243511.1"/>
    </source>
</evidence>
<dbReference type="Gene3D" id="3.30.1340.10">
    <property type="entry name" value="HPr-like"/>
    <property type="match status" value="1"/>
</dbReference>
<evidence type="ECO:0000313" key="3">
    <source>
        <dbReference type="Proteomes" id="UP001172055"/>
    </source>
</evidence>
<dbReference type="PANTHER" id="PTHR33705">
    <property type="entry name" value="PHOSPHOCARRIER PROTEIN HPR"/>
    <property type="match status" value="1"/>
</dbReference>
<dbReference type="NCBIfam" id="TIGR01003">
    <property type="entry name" value="PTS_HPr_family"/>
    <property type="match status" value="1"/>
</dbReference>
<keyword evidence="3" id="KW-1185">Reference proteome</keyword>
<name>A0ABT8N6J2_9BACL</name>